<dbReference type="Gene3D" id="3.40.190.10">
    <property type="entry name" value="Periplasmic binding protein-like II"/>
    <property type="match status" value="2"/>
</dbReference>
<evidence type="ECO:0000256" key="2">
    <source>
        <dbReference type="ARBA" id="ARBA00022448"/>
    </source>
</evidence>
<sequence length="419" mass="44377">MSLSTKRRALLALALGAVPLLAIGGCAQGGDTGGAPSTVRMLVNITDNLTPEYWDALVKPFEEQSGLDVKIEAPTGKDVASTFPTLLAAGTAPDVVQSITPQTDTAPELVDLSGEDWAKDTPLVDKYAIDGKRLVAGAGMQAQSLVFYNKKAFQAAGITETPKYWDQFEVSLGKLKTAGYIPLQTGGQWLTGLQVQQLWHPTLNTQHPDWVQSLAKGDLALGDAYEPILKRYADWIHAGYINKSDVGLDSSGADANFIAGKVGFYTGGSWFASSLKKTGNLPFEVGVFSPPVESGQAYPGPQGATLGAPYSIWKGAKNLDGAKALVKYLVTDKKAIQTQLDADGIFRAGFTTSVTGVGAGIQGIVDAAPGLVLPANNDVRMPVTGFNQEFTTVAQKVYSGTSSGDAAKSLNQWFKDNRR</sequence>
<dbReference type="EMBL" id="JBHSQS010000006">
    <property type="protein sequence ID" value="MFC5924231.1"/>
    <property type="molecule type" value="Genomic_DNA"/>
</dbReference>
<dbReference type="SUPFAM" id="SSF53850">
    <property type="entry name" value="Periplasmic binding protein-like II"/>
    <property type="match status" value="1"/>
</dbReference>
<evidence type="ECO:0000256" key="1">
    <source>
        <dbReference type="ARBA" id="ARBA00008520"/>
    </source>
</evidence>
<feature type="signal peptide" evidence="3">
    <location>
        <begin position="1"/>
        <end position="22"/>
    </location>
</feature>
<dbReference type="PANTHER" id="PTHR43649">
    <property type="entry name" value="ARABINOSE-BINDING PROTEIN-RELATED"/>
    <property type="match status" value="1"/>
</dbReference>
<dbReference type="RefSeq" id="WP_377510493.1">
    <property type="nucleotide sequence ID" value="NZ_JBHSQS010000006.1"/>
</dbReference>
<reference evidence="5" key="1">
    <citation type="journal article" date="2019" name="Int. J. Syst. Evol. Microbiol.">
        <title>The Global Catalogue of Microorganisms (GCM) 10K type strain sequencing project: providing services to taxonomists for standard genome sequencing and annotation.</title>
        <authorList>
            <consortium name="The Broad Institute Genomics Platform"/>
            <consortium name="The Broad Institute Genome Sequencing Center for Infectious Disease"/>
            <person name="Wu L."/>
            <person name="Ma J."/>
        </authorList>
    </citation>
    <scope>NUCLEOTIDE SEQUENCE [LARGE SCALE GENOMIC DNA]</scope>
    <source>
        <strain evidence="5">CGMCC 4.7144</strain>
    </source>
</reference>
<organism evidence="4 5">
    <name type="scientific">Micromonospora vulcania</name>
    <dbReference type="NCBI Taxonomy" id="1441873"/>
    <lineage>
        <taxon>Bacteria</taxon>
        <taxon>Bacillati</taxon>
        <taxon>Actinomycetota</taxon>
        <taxon>Actinomycetes</taxon>
        <taxon>Micromonosporales</taxon>
        <taxon>Micromonosporaceae</taxon>
        <taxon>Micromonospora</taxon>
    </lineage>
</organism>
<name>A0ABW1H4L9_9ACTN</name>
<dbReference type="InterPro" id="IPR050490">
    <property type="entry name" value="Bact_solute-bd_prot1"/>
</dbReference>
<keyword evidence="3" id="KW-0732">Signal</keyword>
<protein>
    <submittedName>
        <fullName evidence="4">ABC transporter substrate-binding protein</fullName>
    </submittedName>
</protein>
<dbReference type="InterPro" id="IPR006059">
    <property type="entry name" value="SBP"/>
</dbReference>
<keyword evidence="2" id="KW-0813">Transport</keyword>
<comment type="caution">
    <text evidence="4">The sequence shown here is derived from an EMBL/GenBank/DDBJ whole genome shotgun (WGS) entry which is preliminary data.</text>
</comment>
<evidence type="ECO:0000313" key="5">
    <source>
        <dbReference type="Proteomes" id="UP001596226"/>
    </source>
</evidence>
<dbReference type="PROSITE" id="PS51257">
    <property type="entry name" value="PROKAR_LIPOPROTEIN"/>
    <property type="match status" value="1"/>
</dbReference>
<feature type="chain" id="PRO_5045181595" evidence="3">
    <location>
        <begin position="23"/>
        <end position="419"/>
    </location>
</feature>
<gene>
    <name evidence="4" type="ORF">ACFQGL_12840</name>
</gene>
<proteinExistence type="inferred from homology"/>
<keyword evidence="5" id="KW-1185">Reference proteome</keyword>
<dbReference type="Pfam" id="PF01547">
    <property type="entry name" value="SBP_bac_1"/>
    <property type="match status" value="1"/>
</dbReference>
<dbReference type="PANTHER" id="PTHR43649:SF29">
    <property type="entry name" value="OSMOPROTECTIVE COMPOUNDS-BINDING PROTEIN GGTB"/>
    <property type="match status" value="1"/>
</dbReference>
<dbReference type="Proteomes" id="UP001596226">
    <property type="component" value="Unassembled WGS sequence"/>
</dbReference>
<comment type="similarity">
    <text evidence="1">Belongs to the bacterial solute-binding protein 1 family.</text>
</comment>
<evidence type="ECO:0000313" key="4">
    <source>
        <dbReference type="EMBL" id="MFC5924231.1"/>
    </source>
</evidence>
<accession>A0ABW1H4L9</accession>
<evidence type="ECO:0000256" key="3">
    <source>
        <dbReference type="SAM" id="SignalP"/>
    </source>
</evidence>